<keyword evidence="4" id="KW-1185">Reference proteome</keyword>
<feature type="signal peptide" evidence="2">
    <location>
        <begin position="1"/>
        <end position="26"/>
    </location>
</feature>
<gene>
    <name evidence="3" type="ORF">FCH28_07230</name>
</gene>
<feature type="compositionally biased region" description="Basic and acidic residues" evidence="1">
    <location>
        <begin position="91"/>
        <end position="100"/>
    </location>
</feature>
<evidence type="ECO:0000256" key="2">
    <source>
        <dbReference type="SAM" id="SignalP"/>
    </source>
</evidence>
<sequence>MPITTHQRRRHIAAALLLSAAIPLTACGQQRVAADAPSASTSATPGSDPSGNPSPSEPGASPYVEPGAHDGAPHYNENSAGRQPREMSPASEKDARREANRIEPALKRLWKQGKWDPKSVRSAMLGLGYKEQRTGPKGEQRGGQLEVRGMERRFEGDHYVTHEGARIGLRVHKDACVTAFVQKTNYQVQVNGPYLETGCFAPPFAH</sequence>
<name>A0A4U0NRT2_9ACTN</name>
<comment type="caution">
    <text evidence="3">The sequence shown here is derived from an EMBL/GenBank/DDBJ whole genome shotgun (WGS) entry which is preliminary data.</text>
</comment>
<evidence type="ECO:0008006" key="5">
    <source>
        <dbReference type="Google" id="ProtNLM"/>
    </source>
</evidence>
<protein>
    <recommendedName>
        <fullName evidence="5">Lipoprotein</fullName>
    </recommendedName>
</protein>
<dbReference type="AlphaFoldDB" id="A0A4U0NRT2"/>
<evidence type="ECO:0000313" key="4">
    <source>
        <dbReference type="Proteomes" id="UP000308697"/>
    </source>
</evidence>
<feature type="chain" id="PRO_5038927222" description="Lipoprotein" evidence="2">
    <location>
        <begin position="27"/>
        <end position="206"/>
    </location>
</feature>
<feature type="region of interest" description="Disordered" evidence="1">
    <location>
        <begin position="33"/>
        <end position="100"/>
    </location>
</feature>
<reference evidence="3 4" key="1">
    <citation type="submission" date="2019-04" db="EMBL/GenBank/DDBJ databases">
        <title>Streptomyces piniterrae sp. nov., a heliquinomycin-producing actinomycete isolated from rhizosphere soil of Pinus yunnanensis.</title>
        <authorList>
            <person name="Zhuang X."/>
            <person name="Zhao J."/>
        </authorList>
    </citation>
    <scope>NUCLEOTIDE SEQUENCE [LARGE SCALE GENOMIC DNA]</scope>
    <source>
        <strain evidence="4">jys28</strain>
    </source>
</reference>
<keyword evidence="2" id="KW-0732">Signal</keyword>
<dbReference type="OrthoDB" id="4234221at2"/>
<organism evidence="3 4">
    <name type="scientific">Streptomyces piniterrae</name>
    <dbReference type="NCBI Taxonomy" id="2571125"/>
    <lineage>
        <taxon>Bacteria</taxon>
        <taxon>Bacillati</taxon>
        <taxon>Actinomycetota</taxon>
        <taxon>Actinomycetes</taxon>
        <taxon>Kitasatosporales</taxon>
        <taxon>Streptomycetaceae</taxon>
        <taxon>Streptomyces</taxon>
    </lineage>
</organism>
<evidence type="ECO:0000313" key="3">
    <source>
        <dbReference type="EMBL" id="TJZ57225.1"/>
    </source>
</evidence>
<dbReference type="EMBL" id="SUMB01000002">
    <property type="protein sequence ID" value="TJZ57225.1"/>
    <property type="molecule type" value="Genomic_DNA"/>
</dbReference>
<accession>A0A4U0NRT2</accession>
<evidence type="ECO:0000256" key="1">
    <source>
        <dbReference type="SAM" id="MobiDB-lite"/>
    </source>
</evidence>
<proteinExistence type="predicted"/>
<dbReference type="Proteomes" id="UP000308697">
    <property type="component" value="Unassembled WGS sequence"/>
</dbReference>
<feature type="compositionally biased region" description="Low complexity" evidence="1">
    <location>
        <begin position="33"/>
        <end position="62"/>
    </location>
</feature>